<evidence type="ECO:0000256" key="4">
    <source>
        <dbReference type="ARBA" id="ARBA00023163"/>
    </source>
</evidence>
<sequence>MKIDLSNSEWKLMNHLWQTAPMTITELTAALKEDTSWSKNTVITMLSRLEGKEAVRHEEGRRAKLYFPAVDREDAIEVETETFLDKIGGLGLLMSAMVEKNALTENDIAELSAILEKAGGKL</sequence>
<dbReference type="InterPro" id="IPR036388">
    <property type="entry name" value="WH-like_DNA-bd_sf"/>
</dbReference>
<dbReference type="Proteomes" id="UP000620327">
    <property type="component" value="Unassembled WGS sequence"/>
</dbReference>
<comment type="caution">
    <text evidence="5">The sequence shown here is derived from an EMBL/GenBank/DDBJ whole genome shotgun (WGS) entry which is preliminary data.</text>
</comment>
<dbReference type="GO" id="GO:0045892">
    <property type="term" value="P:negative regulation of DNA-templated transcription"/>
    <property type="evidence" value="ECO:0007669"/>
    <property type="project" value="InterPro"/>
</dbReference>
<evidence type="ECO:0000256" key="1">
    <source>
        <dbReference type="ARBA" id="ARBA00011046"/>
    </source>
</evidence>
<evidence type="ECO:0000256" key="3">
    <source>
        <dbReference type="ARBA" id="ARBA00023125"/>
    </source>
</evidence>
<accession>A0A923MIV8</accession>
<organism evidence="5 6">
    <name type="scientific">Dysosmobacter segnis</name>
    <dbReference type="NCBI Taxonomy" id="2763042"/>
    <lineage>
        <taxon>Bacteria</taxon>
        <taxon>Bacillati</taxon>
        <taxon>Bacillota</taxon>
        <taxon>Clostridia</taxon>
        <taxon>Eubacteriales</taxon>
        <taxon>Oscillospiraceae</taxon>
        <taxon>Dysosmobacter</taxon>
    </lineage>
</organism>
<evidence type="ECO:0000313" key="6">
    <source>
        <dbReference type="Proteomes" id="UP000620327"/>
    </source>
</evidence>
<keyword evidence="2" id="KW-0805">Transcription regulation</keyword>
<reference evidence="5" key="1">
    <citation type="submission" date="2020-08" db="EMBL/GenBank/DDBJ databases">
        <title>Genome public.</title>
        <authorList>
            <person name="Liu C."/>
            <person name="Sun Q."/>
        </authorList>
    </citation>
    <scope>NUCLEOTIDE SEQUENCE</scope>
    <source>
        <strain evidence="5">BX15</strain>
    </source>
</reference>
<comment type="similarity">
    <text evidence="1">Belongs to the BlaI transcriptional regulatory family.</text>
</comment>
<keyword evidence="3" id="KW-0238">DNA-binding</keyword>
<gene>
    <name evidence="5" type="ORF">H8Z83_14365</name>
</gene>
<protein>
    <submittedName>
        <fullName evidence="5">BlaI/MecI/CopY family transcriptional regulator</fullName>
    </submittedName>
</protein>
<dbReference type="Gene3D" id="1.10.4040.10">
    <property type="entry name" value="Penicillinase repressor domain"/>
    <property type="match status" value="1"/>
</dbReference>
<keyword evidence="4" id="KW-0804">Transcription</keyword>
<dbReference type="Pfam" id="PF03965">
    <property type="entry name" value="Penicillinase_R"/>
    <property type="match status" value="1"/>
</dbReference>
<keyword evidence="6" id="KW-1185">Reference proteome</keyword>
<dbReference type="AlphaFoldDB" id="A0A923MIV8"/>
<evidence type="ECO:0000313" key="5">
    <source>
        <dbReference type="EMBL" id="MBC5771480.1"/>
    </source>
</evidence>
<dbReference type="GO" id="GO:0003677">
    <property type="term" value="F:DNA binding"/>
    <property type="evidence" value="ECO:0007669"/>
    <property type="project" value="UniProtKB-KW"/>
</dbReference>
<name>A0A923MIV8_9FIRM</name>
<dbReference type="SUPFAM" id="SSF46785">
    <property type="entry name" value="Winged helix' DNA-binding domain"/>
    <property type="match status" value="1"/>
</dbReference>
<proteinExistence type="inferred from homology"/>
<dbReference type="PIRSF" id="PIRSF019455">
    <property type="entry name" value="CopR_AtkY"/>
    <property type="match status" value="1"/>
</dbReference>
<dbReference type="InterPro" id="IPR036390">
    <property type="entry name" value="WH_DNA-bd_sf"/>
</dbReference>
<dbReference type="InterPro" id="IPR005650">
    <property type="entry name" value="BlaI_family"/>
</dbReference>
<dbReference type="Gene3D" id="1.10.10.10">
    <property type="entry name" value="Winged helix-like DNA-binding domain superfamily/Winged helix DNA-binding domain"/>
    <property type="match status" value="1"/>
</dbReference>
<dbReference type="RefSeq" id="WP_187015675.1">
    <property type="nucleotide sequence ID" value="NZ_JACOQI010000017.1"/>
</dbReference>
<dbReference type="EMBL" id="JACOQI010000017">
    <property type="protein sequence ID" value="MBC5771480.1"/>
    <property type="molecule type" value="Genomic_DNA"/>
</dbReference>
<evidence type="ECO:0000256" key="2">
    <source>
        <dbReference type="ARBA" id="ARBA00023015"/>
    </source>
</evidence>